<gene>
    <name evidence="5" type="ORF">BZA70DRAFT_277780</name>
</gene>
<evidence type="ECO:0000313" key="6">
    <source>
        <dbReference type="Proteomes" id="UP001498771"/>
    </source>
</evidence>
<feature type="region of interest" description="Disordered" evidence="3">
    <location>
        <begin position="534"/>
        <end position="604"/>
    </location>
</feature>
<organism evidence="5 6">
    <name type="scientific">Myxozyma melibiosi</name>
    <dbReference type="NCBI Taxonomy" id="54550"/>
    <lineage>
        <taxon>Eukaryota</taxon>
        <taxon>Fungi</taxon>
        <taxon>Dikarya</taxon>
        <taxon>Ascomycota</taxon>
        <taxon>Saccharomycotina</taxon>
        <taxon>Lipomycetes</taxon>
        <taxon>Lipomycetales</taxon>
        <taxon>Lipomycetaceae</taxon>
        <taxon>Myxozyma</taxon>
    </lineage>
</organism>
<feature type="compositionally biased region" description="Acidic residues" evidence="3">
    <location>
        <begin position="10"/>
        <end position="31"/>
    </location>
</feature>
<feature type="compositionally biased region" description="Low complexity" evidence="3">
    <location>
        <begin position="547"/>
        <end position="573"/>
    </location>
</feature>
<evidence type="ECO:0000256" key="2">
    <source>
        <dbReference type="ARBA" id="ARBA00023242"/>
    </source>
</evidence>
<dbReference type="RefSeq" id="XP_064768319.1">
    <property type="nucleotide sequence ID" value="XM_064912501.1"/>
</dbReference>
<dbReference type="Proteomes" id="UP001498771">
    <property type="component" value="Unassembled WGS sequence"/>
</dbReference>
<accession>A0ABR1F626</accession>
<dbReference type="PANTHER" id="PTHR31001">
    <property type="entry name" value="UNCHARACTERIZED TRANSCRIPTIONAL REGULATORY PROTEIN"/>
    <property type="match status" value="1"/>
</dbReference>
<dbReference type="Pfam" id="PF04082">
    <property type="entry name" value="Fungal_trans"/>
    <property type="match status" value="1"/>
</dbReference>
<dbReference type="InterPro" id="IPR007219">
    <property type="entry name" value="XnlR_reg_dom"/>
</dbReference>
<feature type="domain" description="Xylanolytic transcriptional activator regulatory" evidence="4">
    <location>
        <begin position="219"/>
        <end position="291"/>
    </location>
</feature>
<feature type="compositionally biased region" description="Low complexity" evidence="3">
    <location>
        <begin position="582"/>
        <end position="591"/>
    </location>
</feature>
<dbReference type="GeneID" id="90038013"/>
<feature type="compositionally biased region" description="Polar residues" evidence="3">
    <location>
        <begin position="534"/>
        <end position="546"/>
    </location>
</feature>
<sequence>MLMIDREVDYNDDDQSSDAASDFENDLDDEDDEYGDVVDVLGYFRSGVSNIARDIAELKLSPKFISSADFFNAGGEFKGRKGVSSRNAKVVQRILRQMPPKPYVELLVRIFFREANLYQSINEIEFWDSLNKWWISPNRVENVAIATLTFRIMSIALQFVPKEHLETVSQIDESLDSLSSDYSQCASELAALLPDCVDKVHECILRAAWLKCEARMKDSWYCIATAVRMAQEIKLHIEEKDCPPSYERERRRRLWWTIYYWDRCLGLILGRPIMIEDEICSVPLPLDLPDDCMYPVLKDGPPISEFTGRVLSYKLSEYISDLDRNPQRLFRNLTIFTASLPGYFSIYSPDTSLDDQFPFLVEHRESLATTICMVLCALYRRKIAIPNPLSFCLRLLTAAERTLNLAHEHQYRQFTIVYANLEPSVLMCREILKMSGRLAEARFIVSADRSGNAIDVFTCLNFVDDALKRMRIIRSRNKIAIKAYRILKELVRRVKIQVEREKGRYNESRTASVAQTPASSQNITDLLSAQQVKANTMTSHHQPKYSQQQQHHQHQIQLQHQLQQQIQHRQQCQTSNDLDSPASTGASTTSAMHSDRPDYASLTSSMASNDLDPISMLDYGDIGDHMVGDAEMLEILQRLNAQAAATNASLPGAVNSNGSPITPPEARISSVEPELICGKVPIVMPMRPTILEDDDMHGNHRNGHRINSHAPGSGGDLNYLPPPNHLDLSQNPHANTTHATVILPPPDVDFADMDMDSEMMFSWADAYSYNSLLQETS</sequence>
<comment type="subcellular location">
    <subcellularLocation>
        <location evidence="1">Nucleus</location>
    </subcellularLocation>
</comment>
<dbReference type="CDD" id="cd12148">
    <property type="entry name" value="fungal_TF_MHR"/>
    <property type="match status" value="1"/>
</dbReference>
<evidence type="ECO:0000313" key="5">
    <source>
        <dbReference type="EMBL" id="KAK7205286.1"/>
    </source>
</evidence>
<proteinExistence type="predicted"/>
<evidence type="ECO:0000256" key="3">
    <source>
        <dbReference type="SAM" id="MobiDB-lite"/>
    </source>
</evidence>
<feature type="region of interest" description="Disordered" evidence="3">
    <location>
        <begin position="503"/>
        <end position="522"/>
    </location>
</feature>
<keyword evidence="6" id="KW-1185">Reference proteome</keyword>
<dbReference type="PANTHER" id="PTHR31001:SF87">
    <property type="entry name" value="COL-21"/>
    <property type="match status" value="1"/>
</dbReference>
<evidence type="ECO:0000256" key="1">
    <source>
        <dbReference type="ARBA" id="ARBA00004123"/>
    </source>
</evidence>
<protein>
    <submittedName>
        <fullName evidence="5">Fungal-specific transcription factor domain-containing protein</fullName>
    </submittedName>
</protein>
<dbReference type="InterPro" id="IPR050613">
    <property type="entry name" value="Sec_Metabolite_Reg"/>
</dbReference>
<feature type="compositionally biased region" description="Polar residues" evidence="3">
    <location>
        <begin position="508"/>
        <end position="522"/>
    </location>
</feature>
<dbReference type="EMBL" id="JBBJBU010000005">
    <property type="protein sequence ID" value="KAK7205286.1"/>
    <property type="molecule type" value="Genomic_DNA"/>
</dbReference>
<comment type="caution">
    <text evidence="5">The sequence shown here is derived from an EMBL/GenBank/DDBJ whole genome shotgun (WGS) entry which is preliminary data.</text>
</comment>
<evidence type="ECO:0000259" key="4">
    <source>
        <dbReference type="SMART" id="SM00906"/>
    </source>
</evidence>
<keyword evidence="2" id="KW-0539">Nucleus</keyword>
<feature type="region of interest" description="Disordered" evidence="3">
    <location>
        <begin position="1"/>
        <end position="31"/>
    </location>
</feature>
<dbReference type="SMART" id="SM00906">
    <property type="entry name" value="Fungal_trans"/>
    <property type="match status" value="1"/>
</dbReference>
<feature type="region of interest" description="Disordered" evidence="3">
    <location>
        <begin position="697"/>
        <end position="716"/>
    </location>
</feature>
<name>A0ABR1F626_9ASCO</name>
<reference evidence="5 6" key="1">
    <citation type="submission" date="2024-03" db="EMBL/GenBank/DDBJ databases">
        <title>Genome-scale model development and genomic sequencing of the oleaginous clade Lipomyces.</title>
        <authorList>
            <consortium name="Lawrence Berkeley National Laboratory"/>
            <person name="Czajka J.J."/>
            <person name="Han Y."/>
            <person name="Kim J."/>
            <person name="Mondo S.J."/>
            <person name="Hofstad B.A."/>
            <person name="Robles A."/>
            <person name="Haridas S."/>
            <person name="Riley R."/>
            <person name="LaButti K."/>
            <person name="Pangilinan J."/>
            <person name="Andreopoulos W."/>
            <person name="Lipzen A."/>
            <person name="Yan J."/>
            <person name="Wang M."/>
            <person name="Ng V."/>
            <person name="Grigoriev I.V."/>
            <person name="Spatafora J.W."/>
            <person name="Magnuson J.K."/>
            <person name="Baker S.E."/>
            <person name="Pomraning K.R."/>
        </authorList>
    </citation>
    <scope>NUCLEOTIDE SEQUENCE [LARGE SCALE GENOMIC DNA]</scope>
    <source>
        <strain evidence="5 6">Phaff 52-87</strain>
    </source>
</reference>